<organism evidence="1 2">
    <name type="scientific">Helianthus annuus</name>
    <name type="common">Common sunflower</name>
    <dbReference type="NCBI Taxonomy" id="4232"/>
    <lineage>
        <taxon>Eukaryota</taxon>
        <taxon>Viridiplantae</taxon>
        <taxon>Streptophyta</taxon>
        <taxon>Embryophyta</taxon>
        <taxon>Tracheophyta</taxon>
        <taxon>Spermatophyta</taxon>
        <taxon>Magnoliopsida</taxon>
        <taxon>eudicotyledons</taxon>
        <taxon>Gunneridae</taxon>
        <taxon>Pentapetalae</taxon>
        <taxon>asterids</taxon>
        <taxon>campanulids</taxon>
        <taxon>Asterales</taxon>
        <taxon>Asteraceae</taxon>
        <taxon>Asteroideae</taxon>
        <taxon>Heliantheae alliance</taxon>
        <taxon>Heliantheae</taxon>
        <taxon>Helianthus</taxon>
    </lineage>
</organism>
<evidence type="ECO:0000313" key="1">
    <source>
        <dbReference type="EMBL" id="KAF5785425.1"/>
    </source>
</evidence>
<gene>
    <name evidence="1" type="ORF">HanXRQr2_Chr10g0428521</name>
</gene>
<keyword evidence="2" id="KW-1185">Reference proteome</keyword>
<dbReference type="Gramene" id="mRNA:HanXRQr2_Chr10g0428521">
    <property type="protein sequence ID" value="mRNA:HanXRQr2_Chr10g0428521"/>
    <property type="gene ID" value="HanXRQr2_Chr10g0428521"/>
</dbReference>
<accession>A0A9K3HW30</accession>
<dbReference type="Proteomes" id="UP000215914">
    <property type="component" value="Unassembled WGS sequence"/>
</dbReference>
<sequence length="41" mass="4832">MLVPPLFKLTCDSETTIPSILLRLKRPPFCQFFPRPLLFVR</sequence>
<protein>
    <submittedName>
        <fullName evidence="1">Uncharacterized protein</fullName>
    </submittedName>
</protein>
<name>A0A9K3HW30_HELAN</name>
<dbReference type="AlphaFoldDB" id="A0A9K3HW30"/>
<reference evidence="1" key="1">
    <citation type="journal article" date="2017" name="Nature">
        <title>The sunflower genome provides insights into oil metabolism, flowering and Asterid evolution.</title>
        <authorList>
            <person name="Badouin H."/>
            <person name="Gouzy J."/>
            <person name="Grassa C.J."/>
            <person name="Murat F."/>
            <person name="Staton S.E."/>
            <person name="Cottret L."/>
            <person name="Lelandais-Briere C."/>
            <person name="Owens G.L."/>
            <person name="Carrere S."/>
            <person name="Mayjonade B."/>
            <person name="Legrand L."/>
            <person name="Gill N."/>
            <person name="Kane N.C."/>
            <person name="Bowers J.E."/>
            <person name="Hubner S."/>
            <person name="Bellec A."/>
            <person name="Berard A."/>
            <person name="Berges H."/>
            <person name="Blanchet N."/>
            <person name="Boniface M.C."/>
            <person name="Brunel D."/>
            <person name="Catrice O."/>
            <person name="Chaidir N."/>
            <person name="Claudel C."/>
            <person name="Donnadieu C."/>
            <person name="Faraut T."/>
            <person name="Fievet G."/>
            <person name="Helmstetter N."/>
            <person name="King M."/>
            <person name="Knapp S.J."/>
            <person name="Lai Z."/>
            <person name="Le Paslier M.C."/>
            <person name="Lippi Y."/>
            <person name="Lorenzon L."/>
            <person name="Mandel J.R."/>
            <person name="Marage G."/>
            <person name="Marchand G."/>
            <person name="Marquand E."/>
            <person name="Bret-Mestries E."/>
            <person name="Morien E."/>
            <person name="Nambeesan S."/>
            <person name="Nguyen T."/>
            <person name="Pegot-Espagnet P."/>
            <person name="Pouilly N."/>
            <person name="Raftis F."/>
            <person name="Sallet E."/>
            <person name="Schiex T."/>
            <person name="Thomas J."/>
            <person name="Vandecasteele C."/>
            <person name="Vares D."/>
            <person name="Vear F."/>
            <person name="Vautrin S."/>
            <person name="Crespi M."/>
            <person name="Mangin B."/>
            <person name="Burke J.M."/>
            <person name="Salse J."/>
            <person name="Munos S."/>
            <person name="Vincourt P."/>
            <person name="Rieseberg L.H."/>
            <person name="Langlade N.B."/>
        </authorList>
    </citation>
    <scope>NUCLEOTIDE SEQUENCE</scope>
    <source>
        <tissue evidence="1">Leaves</tissue>
    </source>
</reference>
<evidence type="ECO:0000313" key="2">
    <source>
        <dbReference type="Proteomes" id="UP000215914"/>
    </source>
</evidence>
<reference evidence="1" key="2">
    <citation type="submission" date="2020-06" db="EMBL/GenBank/DDBJ databases">
        <title>Helianthus annuus Genome sequencing and assembly Release 2.</title>
        <authorList>
            <person name="Gouzy J."/>
            <person name="Langlade N."/>
            <person name="Munos S."/>
        </authorList>
    </citation>
    <scope>NUCLEOTIDE SEQUENCE</scope>
    <source>
        <tissue evidence="1">Leaves</tissue>
    </source>
</reference>
<proteinExistence type="predicted"/>
<dbReference type="EMBL" id="MNCJ02000325">
    <property type="protein sequence ID" value="KAF5785425.1"/>
    <property type="molecule type" value="Genomic_DNA"/>
</dbReference>
<comment type="caution">
    <text evidence="1">The sequence shown here is derived from an EMBL/GenBank/DDBJ whole genome shotgun (WGS) entry which is preliminary data.</text>
</comment>